<dbReference type="RefSeq" id="XP_024575451.1">
    <property type="nucleotide sequence ID" value="XM_024724590.1"/>
</dbReference>
<keyword evidence="9" id="KW-0413">Isomerase</keyword>
<dbReference type="GO" id="GO:0005634">
    <property type="term" value="C:nucleus"/>
    <property type="evidence" value="ECO:0007669"/>
    <property type="project" value="UniProtKB-SubCell"/>
</dbReference>
<keyword evidence="7" id="KW-0408">Iron</keyword>
<dbReference type="InterPro" id="IPR010614">
    <property type="entry name" value="RAD3-like_helicase_DEAD"/>
</dbReference>
<evidence type="ECO:0000256" key="7">
    <source>
        <dbReference type="ARBA" id="ARBA00023004"/>
    </source>
</evidence>
<dbReference type="GO" id="GO:0003678">
    <property type="term" value="F:DNA helicase activity"/>
    <property type="evidence" value="ECO:0007669"/>
    <property type="project" value="InterPro"/>
</dbReference>
<dbReference type="SUPFAM" id="SSF52540">
    <property type="entry name" value="P-loop containing nucleoside triphosphate hydrolases"/>
    <property type="match status" value="2"/>
</dbReference>
<evidence type="ECO:0000256" key="9">
    <source>
        <dbReference type="ARBA" id="ARBA00023235"/>
    </source>
</evidence>
<sequence>MTPTENQYVIMGYNVEFPPGKRPFPAQFAVMSKVLTALKTEQHALLESPTGSGKTLALLCSSLTFQRQIVKDKMAEQLQKLQDPEYLQKIITKETQKAQLKAIETQVEILMAQEQVAMAQQVRQQPQLIIQSDDLTQATQEQTLHDITQDDVPPTQRSNWIHTRDPDDTNQSHHKRLLPASFASLASENATENVTKLRVATPRIFFCSRTHSQLTQVVKELKTCPMSYLVSPDDTSNKFQTCVLGSKRNLCVNRKYNRDPFQVDEQCRVALDHSSCSYFRKRKQTNDLKRVAPFVWDIEEIVALAQKHRECAYFHSRDALIHANIVFAPYNYLLDPTIRNAMGIVIKDAIIVLDEAHNVEDTCRSSASVEVTHDVLLASIKAFMMVIKHGDRPKWYNILLKVLNGINRWLERIDGNAAKILQTSNDHGKNRVWDGSEALAMLAEYAGITRETFDEIKASVEEVREYEMELSSNEESNKPQTQTSRDAAANLTGASILLGALALTTIQSIINVIEYMFRDDLKYIDDFKLVVIQSFETTSFRSPTKRNQSETSELKFCIWCLNAAVAFSDLASKARSVILTSGTLSPMDSFAGELGTDFPIRLEASHVVNMRKQVFIGAIMRGPGNIDLKSTYTNQQDPKYQDSMGQLLYQYSQSIPGGILMFFPSYSLLHKLTTRWKTTKLWNEIEKVKTIYIEPRNTGKDFEVSLVEYRDTITKCKLSSEIDSKKTGAIFLAVYRGKVSEGIDFSNDNARAVLCVGIPYPSVKELQVCLKRKYQDEKSRLNLNLVNGNKWYDLQAFRALNQALGRCIRHREDYGAIILLDSRHRFNKHNHSLSKWLRLYIQEYEHSEMCVPMFHEFFQRNRIELPLKDYDQVEDSTLSDTKSKRSLVLEYEENKKGKKERKKTPSFSSSLTTVKEFMAKQRQESTEAHDGIFSIFRPQSSK</sequence>
<feature type="compositionally biased region" description="Basic and acidic residues" evidence="11">
    <location>
        <begin position="162"/>
        <end position="171"/>
    </location>
</feature>
<dbReference type="FunFam" id="3.40.50.300:FF:005861">
    <property type="entry name" value="Predicted protein"/>
    <property type="match status" value="1"/>
</dbReference>
<dbReference type="InterPro" id="IPR045028">
    <property type="entry name" value="DinG/Rad3-like"/>
</dbReference>
<keyword evidence="4" id="KW-0378">Hydrolase</keyword>
<feature type="region of interest" description="Disordered" evidence="11">
    <location>
        <begin position="149"/>
        <end position="173"/>
    </location>
</feature>
<dbReference type="CDD" id="cd18788">
    <property type="entry name" value="SF2_C_XPD"/>
    <property type="match status" value="1"/>
</dbReference>
<evidence type="ECO:0000256" key="5">
    <source>
        <dbReference type="ARBA" id="ARBA00022806"/>
    </source>
</evidence>
<evidence type="ECO:0000313" key="14">
    <source>
        <dbReference type="Proteomes" id="UP000054928"/>
    </source>
</evidence>
<keyword evidence="2" id="KW-0479">Metal-binding</keyword>
<dbReference type="GO" id="GO:1990918">
    <property type="term" value="P:double-strand break repair involved in meiotic recombination"/>
    <property type="evidence" value="ECO:0007669"/>
    <property type="project" value="TreeGrafter"/>
</dbReference>
<dbReference type="PANTHER" id="PTHR11472:SF47">
    <property type="entry name" value="FANCONI ANEMIA GROUP J PROTEIN"/>
    <property type="match status" value="1"/>
</dbReference>
<evidence type="ECO:0000256" key="11">
    <source>
        <dbReference type="SAM" id="MobiDB-lite"/>
    </source>
</evidence>
<dbReference type="GO" id="GO:0051536">
    <property type="term" value="F:iron-sulfur cluster binding"/>
    <property type="evidence" value="ECO:0007669"/>
    <property type="project" value="UniProtKB-KW"/>
</dbReference>
<dbReference type="PROSITE" id="PS51193">
    <property type="entry name" value="HELICASE_ATP_BIND_2"/>
    <property type="match status" value="1"/>
</dbReference>
<comment type="subcellular location">
    <subcellularLocation>
        <location evidence="1">Nucleus</location>
    </subcellularLocation>
</comment>
<keyword evidence="5" id="KW-0347">Helicase</keyword>
<evidence type="ECO:0000256" key="4">
    <source>
        <dbReference type="ARBA" id="ARBA00022801"/>
    </source>
</evidence>
<dbReference type="GO" id="GO:0003677">
    <property type="term" value="F:DNA binding"/>
    <property type="evidence" value="ECO:0007669"/>
    <property type="project" value="InterPro"/>
</dbReference>
<dbReference type="InterPro" id="IPR006555">
    <property type="entry name" value="ATP-dep_Helicase_C"/>
</dbReference>
<dbReference type="FunFam" id="3.40.50.300:FF:005857">
    <property type="entry name" value="Uncharacterized protein"/>
    <property type="match status" value="1"/>
</dbReference>
<dbReference type="Proteomes" id="UP000054928">
    <property type="component" value="Unassembled WGS sequence"/>
</dbReference>
<evidence type="ECO:0000256" key="3">
    <source>
        <dbReference type="ARBA" id="ARBA00022741"/>
    </source>
</evidence>
<dbReference type="GeneID" id="36404199"/>
<evidence type="ECO:0000313" key="13">
    <source>
        <dbReference type="EMBL" id="CEG39082.1"/>
    </source>
</evidence>
<dbReference type="Pfam" id="PF13307">
    <property type="entry name" value="Helicase_C_2"/>
    <property type="match status" value="1"/>
</dbReference>
<dbReference type="STRING" id="4781.A0A0P1AFB1"/>
<evidence type="ECO:0000256" key="6">
    <source>
        <dbReference type="ARBA" id="ARBA00022840"/>
    </source>
</evidence>
<dbReference type="GO" id="GO:0046872">
    <property type="term" value="F:metal ion binding"/>
    <property type="evidence" value="ECO:0007669"/>
    <property type="project" value="UniProtKB-KW"/>
</dbReference>
<dbReference type="SMART" id="SM00488">
    <property type="entry name" value="DEXDc2"/>
    <property type="match status" value="1"/>
</dbReference>
<feature type="compositionally biased region" description="Basic and acidic residues" evidence="11">
    <location>
        <begin position="920"/>
        <end position="930"/>
    </location>
</feature>
<dbReference type="SMART" id="SM00491">
    <property type="entry name" value="HELICc2"/>
    <property type="match status" value="1"/>
</dbReference>
<evidence type="ECO:0000256" key="10">
    <source>
        <dbReference type="ARBA" id="ARBA00023242"/>
    </source>
</evidence>
<name>A0A0P1AFB1_PLAHL</name>
<evidence type="ECO:0000256" key="2">
    <source>
        <dbReference type="ARBA" id="ARBA00022723"/>
    </source>
</evidence>
<dbReference type="InterPro" id="IPR014013">
    <property type="entry name" value="Helic_SF1/SF2_ATP-bd_DinG/Rad3"/>
</dbReference>
<reference evidence="14" key="1">
    <citation type="submission" date="2014-09" db="EMBL/GenBank/DDBJ databases">
        <authorList>
            <person name="Sharma Rahul"/>
            <person name="Thines Marco"/>
        </authorList>
    </citation>
    <scope>NUCLEOTIDE SEQUENCE [LARGE SCALE GENOMIC DNA]</scope>
</reference>
<keyword evidence="3" id="KW-0547">Nucleotide-binding</keyword>
<keyword evidence="10" id="KW-0539">Nucleus</keyword>
<dbReference type="OMA" id="FSNDNAR"/>
<dbReference type="GO" id="GO:0016818">
    <property type="term" value="F:hydrolase activity, acting on acid anhydrides, in phosphorus-containing anhydrides"/>
    <property type="evidence" value="ECO:0007669"/>
    <property type="project" value="InterPro"/>
</dbReference>
<dbReference type="InterPro" id="IPR027417">
    <property type="entry name" value="P-loop_NTPase"/>
</dbReference>
<dbReference type="EMBL" id="CCYD01000349">
    <property type="protein sequence ID" value="CEG39082.1"/>
    <property type="molecule type" value="Genomic_DNA"/>
</dbReference>
<dbReference type="Gene3D" id="3.40.50.300">
    <property type="entry name" value="P-loop containing nucleotide triphosphate hydrolases"/>
    <property type="match status" value="3"/>
</dbReference>
<keyword evidence="8" id="KW-0411">Iron-sulfur</keyword>
<organism evidence="13 14">
    <name type="scientific">Plasmopara halstedii</name>
    <name type="common">Downy mildew of sunflower</name>
    <dbReference type="NCBI Taxonomy" id="4781"/>
    <lineage>
        <taxon>Eukaryota</taxon>
        <taxon>Sar</taxon>
        <taxon>Stramenopiles</taxon>
        <taxon>Oomycota</taxon>
        <taxon>Peronosporomycetes</taxon>
        <taxon>Peronosporales</taxon>
        <taxon>Peronosporaceae</taxon>
        <taxon>Plasmopara</taxon>
    </lineage>
</organism>
<evidence type="ECO:0000256" key="1">
    <source>
        <dbReference type="ARBA" id="ARBA00004123"/>
    </source>
</evidence>
<dbReference type="OrthoDB" id="267079at2759"/>
<dbReference type="InterPro" id="IPR006554">
    <property type="entry name" value="Helicase-like_DEXD_c2"/>
</dbReference>
<keyword evidence="14" id="KW-1185">Reference proteome</keyword>
<feature type="region of interest" description="Disordered" evidence="11">
    <location>
        <begin position="920"/>
        <end position="942"/>
    </location>
</feature>
<dbReference type="AlphaFoldDB" id="A0A0P1AFB1"/>
<dbReference type="InterPro" id="IPR013020">
    <property type="entry name" value="Rad3/Chl1-like"/>
</dbReference>
<dbReference type="Pfam" id="PF06733">
    <property type="entry name" value="DEAD_2"/>
    <property type="match status" value="1"/>
</dbReference>
<proteinExistence type="predicted"/>
<dbReference type="GO" id="GO:0005524">
    <property type="term" value="F:ATP binding"/>
    <property type="evidence" value="ECO:0007669"/>
    <property type="project" value="UniProtKB-KW"/>
</dbReference>
<evidence type="ECO:0000259" key="12">
    <source>
        <dbReference type="PROSITE" id="PS51193"/>
    </source>
</evidence>
<dbReference type="NCBIfam" id="TIGR00604">
    <property type="entry name" value="rad3"/>
    <property type="match status" value="1"/>
</dbReference>
<dbReference type="PANTHER" id="PTHR11472">
    <property type="entry name" value="DNA REPAIR DEAD HELICASE RAD3/XP-D SUBFAMILY MEMBER"/>
    <property type="match status" value="1"/>
</dbReference>
<keyword evidence="6" id="KW-0067">ATP-binding</keyword>
<accession>A0A0P1AFB1</accession>
<evidence type="ECO:0000256" key="8">
    <source>
        <dbReference type="ARBA" id="ARBA00023014"/>
    </source>
</evidence>
<protein>
    <recommendedName>
        <fullName evidence="12">Helicase ATP-binding domain-containing protein</fullName>
    </recommendedName>
</protein>
<feature type="domain" description="Helicase ATP-binding" evidence="12">
    <location>
        <begin position="13"/>
        <end position="427"/>
    </location>
</feature>
<dbReference type="GO" id="GO:0006289">
    <property type="term" value="P:nucleotide-excision repair"/>
    <property type="evidence" value="ECO:0007669"/>
    <property type="project" value="TreeGrafter"/>
</dbReference>